<sequence>MAGYKTLRIVLVGKTGSGKSATANTILGEKLFESKIAAEAVTKDCQKASRKWKGRELIVVDTPGLFDTKKSLNTTCREICRCVLASCPGPHAIVLVLRLGHYTQEEQQTVQLVKALFGEAAMKYMIILFTRKEELEDQSLSDFLESVAVNLQSLIKDCGEHCCAISNSKNTDQAENEAQVQELVELIENMVQNNQGTYFSDAVYKNTVERLRRREEVLKEIYHDQLKTDIQKEEMKCAQACQNRMQEKERKIKLLKMEYEEKLRRAREEMYVNRYIYKYFLKYWPLAAGEGNFSF</sequence>
<reference evidence="1" key="1">
    <citation type="submission" date="2020-11" db="EMBL/GenBank/DDBJ databases">
        <authorList>
            <person name="Davenport K.M."/>
            <person name="Bickhart D.M."/>
            <person name="Smith T.P.L."/>
            <person name="Murdoch B.M."/>
            <person name="Rosen B.D."/>
        </authorList>
    </citation>
    <scope>NUCLEOTIDE SEQUENCE [LARGE SCALE GENOMIC DNA]</scope>
    <source>
        <strain evidence="1">OAR_USU_Benz2616</strain>
    </source>
</reference>
<evidence type="ECO:0000313" key="1">
    <source>
        <dbReference type="Ensembl" id="ENSOARP00020013912.2"/>
    </source>
</evidence>
<reference evidence="1" key="3">
    <citation type="submission" date="2025-09" db="UniProtKB">
        <authorList>
            <consortium name="Ensembl"/>
        </authorList>
    </citation>
    <scope>IDENTIFICATION</scope>
</reference>
<organism evidence="1">
    <name type="scientific">Ovis aries</name>
    <name type="common">Sheep</name>
    <dbReference type="NCBI Taxonomy" id="9940"/>
    <lineage>
        <taxon>Eukaryota</taxon>
        <taxon>Metazoa</taxon>
        <taxon>Chordata</taxon>
        <taxon>Craniata</taxon>
        <taxon>Vertebrata</taxon>
        <taxon>Euteleostomi</taxon>
        <taxon>Mammalia</taxon>
        <taxon>Eutheria</taxon>
        <taxon>Laurasiatheria</taxon>
        <taxon>Artiodactyla</taxon>
        <taxon>Ruminantia</taxon>
        <taxon>Pecora</taxon>
        <taxon>Bovidae</taxon>
        <taxon>Caprinae</taxon>
        <taxon>Ovis</taxon>
    </lineage>
</organism>
<dbReference type="Ensembl" id="ENSOART00020016848.2">
    <property type="protein sequence ID" value="ENSOARP00020013912.2"/>
    <property type="gene ID" value="ENSOARG00020011049.2"/>
</dbReference>
<proteinExistence type="predicted"/>
<reference evidence="1" key="2">
    <citation type="submission" date="2025-08" db="UniProtKB">
        <authorList>
            <consortium name="Ensembl"/>
        </authorList>
    </citation>
    <scope>IDENTIFICATION</scope>
</reference>
<accession>A0AC11BF19</accession>
<protein>
    <submittedName>
        <fullName evidence="1">Uncharacterized protein</fullName>
    </submittedName>
</protein>
<name>A0AC11BF19_SHEEP</name>